<evidence type="ECO:0000256" key="1">
    <source>
        <dbReference type="ARBA" id="ARBA00022630"/>
    </source>
</evidence>
<dbReference type="CDD" id="cd00130">
    <property type="entry name" value="PAS"/>
    <property type="match status" value="1"/>
</dbReference>
<keyword evidence="3" id="KW-0157">Chromophore</keyword>
<dbReference type="PROSITE" id="PS50112">
    <property type="entry name" value="PAS"/>
    <property type="match status" value="1"/>
</dbReference>
<evidence type="ECO:0000313" key="6">
    <source>
        <dbReference type="EMBL" id="RYO75513.1"/>
    </source>
</evidence>
<comment type="caution">
    <text evidence="6">The sequence shown here is derived from an EMBL/GenBank/DDBJ whole genome shotgun (WGS) entry which is preliminary data.</text>
</comment>
<feature type="compositionally biased region" description="Low complexity" evidence="4">
    <location>
        <begin position="128"/>
        <end position="146"/>
    </location>
</feature>
<dbReference type="PANTHER" id="PTHR47429">
    <property type="entry name" value="PROTEIN TWIN LOV 1"/>
    <property type="match status" value="1"/>
</dbReference>
<keyword evidence="7" id="KW-1185">Reference proteome</keyword>
<evidence type="ECO:0000256" key="4">
    <source>
        <dbReference type="SAM" id="MobiDB-lite"/>
    </source>
</evidence>
<name>A0A4Q4SSU2_9PEZI</name>
<keyword evidence="1" id="KW-0285">Flavoprotein</keyword>
<organism evidence="6 7">
    <name type="scientific">Monosporascus ibericus</name>
    <dbReference type="NCBI Taxonomy" id="155417"/>
    <lineage>
        <taxon>Eukaryota</taxon>
        <taxon>Fungi</taxon>
        <taxon>Dikarya</taxon>
        <taxon>Ascomycota</taxon>
        <taxon>Pezizomycotina</taxon>
        <taxon>Sordariomycetes</taxon>
        <taxon>Xylariomycetidae</taxon>
        <taxon>Xylariales</taxon>
        <taxon>Xylariales incertae sedis</taxon>
        <taxon>Monosporascus</taxon>
    </lineage>
</organism>
<dbReference type="AlphaFoldDB" id="A0A4Q4SSU2"/>
<sequence length="229" mass="24789">MPTMNPWEANALRYNFREDAETPTSSAAGTATTAAIAVAPKDYVHDSVIYPGLYTQSGFDMMDILTRVVTRPNPVVQLGAVDASCALLVCDLAQPDRPVVYASEAFEQLTGYAQHEILGRNCRVLQAPGPGSVSKPSTKSTKSKPGGRTGTGTGDSKKDESRKAATVMDKKVVREMRRAVEANAEVEVEVLNFTRDGRPFVNCLAIIPVCWDSGSVPRYSVGFQAEKTW</sequence>
<feature type="compositionally biased region" description="Basic and acidic residues" evidence="4">
    <location>
        <begin position="155"/>
        <end position="165"/>
    </location>
</feature>
<dbReference type="Pfam" id="PF13426">
    <property type="entry name" value="PAS_9"/>
    <property type="match status" value="1"/>
</dbReference>
<dbReference type="PANTHER" id="PTHR47429:SF7">
    <property type="entry name" value="GATA-FACTOR"/>
    <property type="match status" value="1"/>
</dbReference>
<dbReference type="Gene3D" id="3.30.450.20">
    <property type="entry name" value="PAS domain"/>
    <property type="match status" value="1"/>
</dbReference>
<dbReference type="SUPFAM" id="SSF55785">
    <property type="entry name" value="PYP-like sensor domain (PAS domain)"/>
    <property type="match status" value="1"/>
</dbReference>
<dbReference type="EMBL" id="QJNU01001563">
    <property type="protein sequence ID" value="RYO75513.1"/>
    <property type="molecule type" value="Genomic_DNA"/>
</dbReference>
<reference evidence="6 7" key="1">
    <citation type="submission" date="2018-06" db="EMBL/GenBank/DDBJ databases">
        <title>Complete Genomes of Monosporascus.</title>
        <authorList>
            <person name="Robinson A.J."/>
            <person name="Natvig D.O."/>
        </authorList>
    </citation>
    <scope>NUCLEOTIDE SEQUENCE [LARGE SCALE GENOMIC DNA]</scope>
    <source>
        <strain evidence="6 7">CBS 110550</strain>
    </source>
</reference>
<dbReference type="InterPro" id="IPR000014">
    <property type="entry name" value="PAS"/>
</dbReference>
<dbReference type="OrthoDB" id="447251at2759"/>
<proteinExistence type="predicted"/>
<feature type="domain" description="PAS" evidence="5">
    <location>
        <begin position="99"/>
        <end position="121"/>
    </location>
</feature>
<evidence type="ECO:0000256" key="3">
    <source>
        <dbReference type="ARBA" id="ARBA00022991"/>
    </source>
</evidence>
<dbReference type="InterPro" id="IPR035965">
    <property type="entry name" value="PAS-like_dom_sf"/>
</dbReference>
<evidence type="ECO:0000313" key="7">
    <source>
        <dbReference type="Proteomes" id="UP000293360"/>
    </source>
</evidence>
<keyword evidence="2" id="KW-0288">FMN</keyword>
<protein>
    <recommendedName>
        <fullName evidence="5">PAS domain-containing protein</fullName>
    </recommendedName>
</protein>
<dbReference type="GO" id="GO:0005634">
    <property type="term" value="C:nucleus"/>
    <property type="evidence" value="ECO:0007669"/>
    <property type="project" value="TreeGrafter"/>
</dbReference>
<gene>
    <name evidence="6" type="ORF">DL764_010396</name>
</gene>
<feature type="region of interest" description="Disordered" evidence="4">
    <location>
        <begin position="128"/>
        <end position="165"/>
    </location>
</feature>
<evidence type="ECO:0000259" key="5">
    <source>
        <dbReference type="PROSITE" id="PS50112"/>
    </source>
</evidence>
<dbReference type="Proteomes" id="UP000293360">
    <property type="component" value="Unassembled WGS sequence"/>
</dbReference>
<accession>A0A4Q4SSU2</accession>
<dbReference type="STRING" id="155417.A0A4Q4SSU2"/>
<evidence type="ECO:0000256" key="2">
    <source>
        <dbReference type="ARBA" id="ARBA00022643"/>
    </source>
</evidence>